<dbReference type="GO" id="GO:0007033">
    <property type="term" value="P:vacuole organization"/>
    <property type="evidence" value="ECO:0007669"/>
    <property type="project" value="TreeGrafter"/>
</dbReference>
<evidence type="ECO:0000256" key="9">
    <source>
        <dbReference type="ARBA" id="ARBA00022840"/>
    </source>
</evidence>
<dbReference type="SMART" id="SM00745">
    <property type="entry name" value="MIT"/>
    <property type="match status" value="1"/>
</dbReference>
<evidence type="ECO:0000256" key="15">
    <source>
        <dbReference type="SAM" id="Phobius"/>
    </source>
</evidence>
<dbReference type="SMART" id="SM00382">
    <property type="entry name" value="AAA"/>
    <property type="match status" value="1"/>
</dbReference>
<dbReference type="SUPFAM" id="SSF52540">
    <property type="entry name" value="P-loop containing nucleoside triphosphate hydrolases"/>
    <property type="match status" value="1"/>
</dbReference>
<keyword evidence="6 13" id="KW-0547">Nucleotide-binding</keyword>
<dbReference type="FunFam" id="3.40.50.300:FF:002287">
    <property type="entry name" value="MIT domain protein"/>
    <property type="match status" value="1"/>
</dbReference>
<evidence type="ECO:0000256" key="8">
    <source>
        <dbReference type="ARBA" id="ARBA00022801"/>
    </source>
</evidence>
<feature type="region of interest" description="Disordered" evidence="14">
    <location>
        <begin position="79"/>
        <end position="103"/>
    </location>
</feature>
<organism evidence="18 19">
    <name type="scientific">Necator americanus</name>
    <name type="common">Human hookworm</name>
    <dbReference type="NCBI Taxonomy" id="51031"/>
    <lineage>
        <taxon>Eukaryota</taxon>
        <taxon>Metazoa</taxon>
        <taxon>Ecdysozoa</taxon>
        <taxon>Nematoda</taxon>
        <taxon>Chromadorea</taxon>
        <taxon>Rhabditida</taxon>
        <taxon>Rhabditina</taxon>
        <taxon>Rhabditomorpha</taxon>
        <taxon>Strongyloidea</taxon>
        <taxon>Ancylostomatidae</taxon>
        <taxon>Bunostominae</taxon>
        <taxon>Necator</taxon>
    </lineage>
</organism>
<evidence type="ECO:0000256" key="10">
    <source>
        <dbReference type="ARBA" id="ARBA00022927"/>
    </source>
</evidence>
<evidence type="ECO:0000259" key="17">
    <source>
        <dbReference type="SMART" id="SM00745"/>
    </source>
</evidence>
<dbReference type="FunFam" id="1.10.8.60:FF:000015">
    <property type="entry name" value="vacuolar protein sorting-associated protein 4A"/>
    <property type="match status" value="1"/>
</dbReference>
<proteinExistence type="inferred from homology"/>
<feature type="domain" description="MIT" evidence="17">
    <location>
        <begin position="2"/>
        <end position="81"/>
    </location>
</feature>
<dbReference type="GO" id="GO:0031902">
    <property type="term" value="C:late endosome membrane"/>
    <property type="evidence" value="ECO:0007669"/>
    <property type="project" value="UniProtKB-SubCell"/>
</dbReference>
<evidence type="ECO:0000256" key="13">
    <source>
        <dbReference type="RuleBase" id="RU003651"/>
    </source>
</evidence>
<dbReference type="Gene3D" id="1.20.58.80">
    <property type="entry name" value="Phosphotransferase system, lactose/cellobiose-type IIA subunit"/>
    <property type="match status" value="1"/>
</dbReference>
<evidence type="ECO:0000256" key="4">
    <source>
        <dbReference type="ARBA" id="ARBA00022448"/>
    </source>
</evidence>
<evidence type="ECO:0000256" key="2">
    <source>
        <dbReference type="ARBA" id="ARBA00006914"/>
    </source>
</evidence>
<dbReference type="PANTHER" id="PTHR23074:SF83">
    <property type="entry name" value="VACUOLAR PROTEIN SORTING-ASSOCIATED PROTEIN 4A"/>
    <property type="match status" value="1"/>
</dbReference>
<evidence type="ECO:0000256" key="6">
    <source>
        <dbReference type="ARBA" id="ARBA00022741"/>
    </source>
</evidence>
<dbReference type="GO" id="GO:0005524">
    <property type="term" value="F:ATP binding"/>
    <property type="evidence" value="ECO:0007669"/>
    <property type="project" value="UniProtKB-KW"/>
</dbReference>
<dbReference type="OMA" id="GAKEMSW"/>
<evidence type="ECO:0000256" key="3">
    <source>
        <dbReference type="ARBA" id="ARBA00012674"/>
    </source>
</evidence>
<sequence length="518" mass="58128">MATSSLQKAIELVTTATEEDKAGKYETALTYYDQAISYFIHAIKYEAQGDKQKETIRSKCTTYLNRYEQIKKFLKEGKDKKPVKDGGKDSKDSDSDEDADKKKLQDKLSGAIVMEKPNVKWSDIAGLETAKEALKEAVILPIKFPQLFTGTPSSSQSLIHWYLVVLAVIAFIFTLLAIPEPLRRQAWVVNKKRGVKNVEIRDEGNHFHVDTNNIVVSLEEFSQEKVIILISNKGSGNRKPWRGILLFGPPGTGKSYIAKAVATEADNSTFFSVSSSDLMSKWLGESEKLVKNLFALAREHKPSIIFIDEIDSLCSSRSDNESESARRVKTEFMVQMQGVGMNNDGILVLGATNIPWILDAAIRRRFEKRIYIPLPEANARKDMFRLDVGRNNNNLTDNDYKMLAERTEGYSGYDINILVKDALMQPVRRVQSATHFKYVSGPSRKDPSVIVHDLLTPCSPGDRGAMPMSWLDVPGDKLAEPILTMQDMMRSLATVKPTVNNADLTKLEQFKNDFGQEG</sequence>
<dbReference type="FunFam" id="3.40.50.300:FF:000043">
    <property type="entry name" value="Vacuolar protein sorting-associated protein 4"/>
    <property type="match status" value="1"/>
</dbReference>
<dbReference type="AlphaFoldDB" id="W2T6G9"/>
<protein>
    <recommendedName>
        <fullName evidence="3">vesicle-fusing ATPase</fullName>
        <ecNumber evidence="3">3.6.4.6</ecNumber>
    </recommendedName>
</protein>
<dbReference type="InterPro" id="IPR036181">
    <property type="entry name" value="MIT_dom_sf"/>
</dbReference>
<reference evidence="19" key="1">
    <citation type="journal article" date="2014" name="Nat. Genet.">
        <title>Genome of the human hookworm Necator americanus.</title>
        <authorList>
            <person name="Tang Y.T."/>
            <person name="Gao X."/>
            <person name="Rosa B.A."/>
            <person name="Abubucker S."/>
            <person name="Hallsworth-Pepin K."/>
            <person name="Martin J."/>
            <person name="Tyagi R."/>
            <person name="Heizer E."/>
            <person name="Zhang X."/>
            <person name="Bhonagiri-Palsikar V."/>
            <person name="Minx P."/>
            <person name="Warren W.C."/>
            <person name="Wang Q."/>
            <person name="Zhan B."/>
            <person name="Hotez P.J."/>
            <person name="Sternberg P.W."/>
            <person name="Dougall A."/>
            <person name="Gaze S.T."/>
            <person name="Mulvenna J."/>
            <person name="Sotillo J."/>
            <person name="Ranganathan S."/>
            <person name="Rabelo E.M."/>
            <person name="Wilson R.K."/>
            <person name="Felgner P.L."/>
            <person name="Bethony J."/>
            <person name="Hawdon J.M."/>
            <person name="Gasser R.B."/>
            <person name="Loukas A."/>
            <person name="Mitreva M."/>
        </authorList>
    </citation>
    <scope>NUCLEOTIDE SEQUENCE [LARGE SCALE GENOMIC DNA]</scope>
</reference>
<keyword evidence="19" id="KW-1185">Reference proteome</keyword>
<keyword evidence="15" id="KW-1133">Transmembrane helix</keyword>
<dbReference type="InterPro" id="IPR015415">
    <property type="entry name" value="Spast_Vps4_C"/>
</dbReference>
<dbReference type="InterPro" id="IPR003593">
    <property type="entry name" value="AAA+_ATPase"/>
</dbReference>
<evidence type="ECO:0000256" key="7">
    <source>
        <dbReference type="ARBA" id="ARBA00022753"/>
    </source>
</evidence>
<dbReference type="InterPro" id="IPR050304">
    <property type="entry name" value="MT-severing_AAA_ATPase"/>
</dbReference>
<dbReference type="GO" id="GO:0016197">
    <property type="term" value="P:endosomal transport"/>
    <property type="evidence" value="ECO:0007669"/>
    <property type="project" value="TreeGrafter"/>
</dbReference>
<dbReference type="Gene3D" id="3.40.50.300">
    <property type="entry name" value="P-loop containing nucleotide triphosphate hydrolases"/>
    <property type="match status" value="2"/>
</dbReference>
<dbReference type="InterPro" id="IPR003960">
    <property type="entry name" value="ATPase_AAA_CS"/>
</dbReference>
<dbReference type="OrthoDB" id="29072at2759"/>
<evidence type="ECO:0000259" key="16">
    <source>
        <dbReference type="SMART" id="SM00382"/>
    </source>
</evidence>
<dbReference type="SUPFAM" id="SSF116846">
    <property type="entry name" value="MIT domain"/>
    <property type="match status" value="1"/>
</dbReference>
<dbReference type="InterPro" id="IPR027417">
    <property type="entry name" value="P-loop_NTPase"/>
</dbReference>
<keyword evidence="10" id="KW-0653">Protein transport</keyword>
<dbReference type="PROSITE" id="PS00674">
    <property type="entry name" value="AAA"/>
    <property type="match status" value="1"/>
</dbReference>
<dbReference type="InterPro" id="IPR041569">
    <property type="entry name" value="AAA_lid_3"/>
</dbReference>
<dbReference type="FunFam" id="1.20.58.80:FF:000002">
    <property type="entry name" value="Vacuolar protein sorting-associated protein 4A"/>
    <property type="match status" value="1"/>
</dbReference>
<evidence type="ECO:0000313" key="19">
    <source>
        <dbReference type="Proteomes" id="UP000053676"/>
    </source>
</evidence>
<keyword evidence="5" id="KW-0132">Cell division</keyword>
<dbReference type="Pfam" id="PF17862">
    <property type="entry name" value="AAA_lid_3"/>
    <property type="match status" value="1"/>
</dbReference>
<keyword evidence="8" id="KW-0378">Hydrolase</keyword>
<evidence type="ECO:0000256" key="14">
    <source>
        <dbReference type="SAM" id="MobiDB-lite"/>
    </source>
</evidence>
<dbReference type="Pfam" id="PF04212">
    <property type="entry name" value="MIT"/>
    <property type="match status" value="1"/>
</dbReference>
<evidence type="ECO:0000256" key="11">
    <source>
        <dbReference type="ARBA" id="ARBA00023136"/>
    </source>
</evidence>
<comment type="similarity">
    <text evidence="2 13">Belongs to the AAA ATPase family.</text>
</comment>
<feature type="domain" description="AAA+ ATPase" evidence="16">
    <location>
        <begin position="240"/>
        <end position="376"/>
    </location>
</feature>
<feature type="transmembrane region" description="Helical" evidence="15">
    <location>
        <begin position="159"/>
        <end position="178"/>
    </location>
</feature>
<comment type="subcellular location">
    <subcellularLocation>
        <location evidence="1">Late endosome membrane</location>
        <topology evidence="1">Peripheral membrane protein</topology>
    </subcellularLocation>
</comment>
<gene>
    <name evidence="18" type="ORF">NECAME_11491</name>
</gene>
<dbReference type="InterPro" id="IPR003959">
    <property type="entry name" value="ATPase_AAA_core"/>
</dbReference>
<dbReference type="InterPro" id="IPR045253">
    <property type="entry name" value="VPS4_MIT"/>
</dbReference>
<dbReference type="STRING" id="51031.W2T6G9"/>
<dbReference type="KEGG" id="nai:NECAME_11491"/>
<dbReference type="Gene3D" id="1.10.8.60">
    <property type="match status" value="1"/>
</dbReference>
<dbReference type="CDD" id="cd02678">
    <property type="entry name" value="MIT_VPS4"/>
    <property type="match status" value="1"/>
</dbReference>
<evidence type="ECO:0000313" key="18">
    <source>
        <dbReference type="EMBL" id="ETN76746.1"/>
    </source>
</evidence>
<accession>W2T6G9</accession>
<keyword evidence="15" id="KW-0812">Transmembrane</keyword>
<keyword evidence="4" id="KW-0813">Transport</keyword>
<dbReference type="Pfam" id="PF09336">
    <property type="entry name" value="Vps4_C"/>
    <property type="match status" value="1"/>
</dbReference>
<dbReference type="Proteomes" id="UP000053676">
    <property type="component" value="Unassembled WGS sequence"/>
</dbReference>
<dbReference type="GO" id="GO:0016887">
    <property type="term" value="F:ATP hydrolysis activity"/>
    <property type="evidence" value="ECO:0007669"/>
    <property type="project" value="InterPro"/>
</dbReference>
<keyword evidence="7" id="KW-0967">Endosome</keyword>
<keyword evidence="9 13" id="KW-0067">ATP-binding</keyword>
<dbReference type="InterPro" id="IPR007330">
    <property type="entry name" value="MIT_dom"/>
</dbReference>
<dbReference type="EMBL" id="KI660211">
    <property type="protein sequence ID" value="ETN76746.1"/>
    <property type="molecule type" value="Genomic_DNA"/>
</dbReference>
<evidence type="ECO:0000256" key="1">
    <source>
        <dbReference type="ARBA" id="ARBA00004633"/>
    </source>
</evidence>
<dbReference type="PANTHER" id="PTHR23074">
    <property type="entry name" value="AAA DOMAIN-CONTAINING"/>
    <property type="match status" value="1"/>
</dbReference>
<dbReference type="Pfam" id="PF00004">
    <property type="entry name" value="AAA"/>
    <property type="match status" value="1"/>
</dbReference>
<dbReference type="EC" id="3.6.4.6" evidence="3"/>
<dbReference type="GO" id="GO:0015031">
    <property type="term" value="P:protein transport"/>
    <property type="evidence" value="ECO:0007669"/>
    <property type="project" value="UniProtKB-KW"/>
</dbReference>
<keyword evidence="11 15" id="KW-0472">Membrane</keyword>
<evidence type="ECO:0000256" key="5">
    <source>
        <dbReference type="ARBA" id="ARBA00022618"/>
    </source>
</evidence>
<name>W2T6G9_NECAM</name>
<evidence type="ECO:0000256" key="12">
    <source>
        <dbReference type="ARBA" id="ARBA00023306"/>
    </source>
</evidence>
<keyword evidence="12" id="KW-0131">Cell cycle</keyword>
<dbReference type="GO" id="GO:0051301">
    <property type="term" value="P:cell division"/>
    <property type="evidence" value="ECO:0007669"/>
    <property type="project" value="UniProtKB-KW"/>
</dbReference>